<reference evidence="6" key="1">
    <citation type="journal article" date="2019" name="Int. J. Syst. Evol. Microbiol.">
        <title>The Global Catalogue of Microorganisms (GCM) 10K type strain sequencing project: providing services to taxonomists for standard genome sequencing and annotation.</title>
        <authorList>
            <consortium name="The Broad Institute Genomics Platform"/>
            <consortium name="The Broad Institute Genome Sequencing Center for Infectious Disease"/>
            <person name="Wu L."/>
            <person name="Ma J."/>
        </authorList>
    </citation>
    <scope>NUCLEOTIDE SEQUENCE [LARGE SCALE GENOMIC DNA]</scope>
    <source>
        <strain evidence="6">JCM 17138</strain>
    </source>
</reference>
<dbReference type="PROSITE" id="PS50893">
    <property type="entry name" value="ABC_TRANSPORTER_2"/>
    <property type="match status" value="1"/>
</dbReference>
<keyword evidence="3 5" id="KW-0067">ATP-binding</keyword>
<dbReference type="GO" id="GO:0005524">
    <property type="term" value="F:ATP binding"/>
    <property type="evidence" value="ECO:0007669"/>
    <property type="project" value="UniProtKB-KW"/>
</dbReference>
<dbReference type="Gene3D" id="3.40.50.300">
    <property type="entry name" value="P-loop containing nucleotide triphosphate hydrolases"/>
    <property type="match status" value="1"/>
</dbReference>
<gene>
    <name evidence="5" type="ORF">GCM10022403_040880</name>
</gene>
<name>A0ABP7HRK2_9ACTN</name>
<sequence length="231" mass="25013">MIDIENLSKSFDARTLWRNVNFTVNRGEMLALVGPSGSGKSTLLNCLGLLDKPSGGAIRYEGSDITRFGRRETLRFRRDTLGYLFQHYALIENATVDENLEVVTKLRRPLKGKASTAIAEALDRVGLAGRGTEKIHHLSGGEQQRVALARLLLQRPALVLADEPTGALDEANTTMVVGILREMSKDGCAVVIATHDADVRNRCDAVFAVHESSLVGSPHPEAVHSHPAPAG</sequence>
<evidence type="ECO:0000259" key="4">
    <source>
        <dbReference type="PROSITE" id="PS50893"/>
    </source>
</evidence>
<evidence type="ECO:0000256" key="1">
    <source>
        <dbReference type="ARBA" id="ARBA00022448"/>
    </source>
</evidence>
<dbReference type="EMBL" id="BAABDE010000018">
    <property type="protein sequence ID" value="GAA3802622.1"/>
    <property type="molecule type" value="Genomic_DNA"/>
</dbReference>
<dbReference type="PROSITE" id="PS00211">
    <property type="entry name" value="ABC_TRANSPORTER_1"/>
    <property type="match status" value="1"/>
</dbReference>
<dbReference type="InterPro" id="IPR017871">
    <property type="entry name" value="ABC_transporter-like_CS"/>
</dbReference>
<dbReference type="CDD" id="cd03255">
    <property type="entry name" value="ABC_MJ0796_LolCDE_FtsE"/>
    <property type="match status" value="1"/>
</dbReference>
<dbReference type="PANTHER" id="PTHR24220">
    <property type="entry name" value="IMPORT ATP-BINDING PROTEIN"/>
    <property type="match status" value="1"/>
</dbReference>
<accession>A0ABP7HRK2</accession>
<proteinExistence type="predicted"/>
<evidence type="ECO:0000256" key="2">
    <source>
        <dbReference type="ARBA" id="ARBA00022741"/>
    </source>
</evidence>
<dbReference type="InterPro" id="IPR017911">
    <property type="entry name" value="MacB-like_ATP-bd"/>
</dbReference>
<dbReference type="InterPro" id="IPR015854">
    <property type="entry name" value="ABC_transpr_LolD-like"/>
</dbReference>
<evidence type="ECO:0000313" key="6">
    <source>
        <dbReference type="Proteomes" id="UP001501009"/>
    </source>
</evidence>
<evidence type="ECO:0000313" key="5">
    <source>
        <dbReference type="EMBL" id="GAA3802622.1"/>
    </source>
</evidence>
<dbReference type="InterPro" id="IPR027417">
    <property type="entry name" value="P-loop_NTPase"/>
</dbReference>
<dbReference type="SMART" id="SM00382">
    <property type="entry name" value="AAA"/>
    <property type="match status" value="1"/>
</dbReference>
<dbReference type="InterPro" id="IPR003439">
    <property type="entry name" value="ABC_transporter-like_ATP-bd"/>
</dbReference>
<dbReference type="Pfam" id="PF00005">
    <property type="entry name" value="ABC_tran"/>
    <property type="match status" value="1"/>
</dbReference>
<dbReference type="InterPro" id="IPR003593">
    <property type="entry name" value="AAA+_ATPase"/>
</dbReference>
<keyword evidence="1" id="KW-0813">Transport</keyword>
<feature type="domain" description="ABC transporter" evidence="4">
    <location>
        <begin position="2"/>
        <end position="230"/>
    </location>
</feature>
<dbReference type="SUPFAM" id="SSF52540">
    <property type="entry name" value="P-loop containing nucleoside triphosphate hydrolases"/>
    <property type="match status" value="1"/>
</dbReference>
<keyword evidence="6" id="KW-1185">Reference proteome</keyword>
<comment type="caution">
    <text evidence="5">The sequence shown here is derived from an EMBL/GenBank/DDBJ whole genome shotgun (WGS) entry which is preliminary data.</text>
</comment>
<evidence type="ECO:0000256" key="3">
    <source>
        <dbReference type="ARBA" id="ARBA00022840"/>
    </source>
</evidence>
<dbReference type="Proteomes" id="UP001501009">
    <property type="component" value="Unassembled WGS sequence"/>
</dbReference>
<organism evidence="5 6">
    <name type="scientific">Streptomyces coacervatus</name>
    <dbReference type="NCBI Taxonomy" id="647381"/>
    <lineage>
        <taxon>Bacteria</taxon>
        <taxon>Bacillati</taxon>
        <taxon>Actinomycetota</taxon>
        <taxon>Actinomycetes</taxon>
        <taxon>Kitasatosporales</taxon>
        <taxon>Streptomycetaceae</taxon>
        <taxon>Streptomyces</taxon>
    </lineage>
</organism>
<keyword evidence="2" id="KW-0547">Nucleotide-binding</keyword>
<protein>
    <submittedName>
        <fullName evidence="5">ABC transporter ATP-binding protein</fullName>
    </submittedName>
</protein>
<dbReference type="RefSeq" id="WP_275773574.1">
    <property type="nucleotide sequence ID" value="NZ_BAABDE010000018.1"/>
</dbReference>